<dbReference type="GO" id="GO:0003824">
    <property type="term" value="F:catalytic activity"/>
    <property type="evidence" value="ECO:0007669"/>
    <property type="project" value="InterPro"/>
</dbReference>
<dbReference type="PANTHER" id="PTHR43409">
    <property type="entry name" value="ANAEROBIC MAGNESIUM-PROTOPORPHYRIN IX MONOMETHYL ESTER CYCLASE-RELATED"/>
    <property type="match status" value="1"/>
</dbReference>
<dbReference type="PANTHER" id="PTHR43409:SF16">
    <property type="entry name" value="SLR0320 PROTEIN"/>
    <property type="match status" value="1"/>
</dbReference>
<keyword evidence="5" id="KW-0411">Iron-sulfur</keyword>
<dbReference type="InterPro" id="IPR023404">
    <property type="entry name" value="rSAM_horseshoe"/>
</dbReference>
<feature type="domain" description="B12-binding" evidence="6">
    <location>
        <begin position="1"/>
        <end position="107"/>
    </location>
</feature>
<comment type="cofactor">
    <cofactor evidence="1">
        <name>[4Fe-4S] cluster</name>
        <dbReference type="ChEBI" id="CHEBI:49883"/>
    </cofactor>
</comment>
<accession>A6G0V0</accession>
<keyword evidence="3" id="KW-0479">Metal-binding</keyword>
<proteinExistence type="predicted"/>
<organism evidence="8 9">
    <name type="scientific">Plesiocystis pacifica SIR-1</name>
    <dbReference type="NCBI Taxonomy" id="391625"/>
    <lineage>
        <taxon>Bacteria</taxon>
        <taxon>Pseudomonadati</taxon>
        <taxon>Myxococcota</taxon>
        <taxon>Polyangia</taxon>
        <taxon>Nannocystales</taxon>
        <taxon>Nannocystaceae</taxon>
        <taxon>Plesiocystis</taxon>
    </lineage>
</organism>
<evidence type="ECO:0000259" key="6">
    <source>
        <dbReference type="PROSITE" id="PS51332"/>
    </source>
</evidence>
<dbReference type="GO" id="GO:0051536">
    <property type="term" value="F:iron-sulfur cluster binding"/>
    <property type="evidence" value="ECO:0007669"/>
    <property type="project" value="UniProtKB-KW"/>
</dbReference>
<dbReference type="Proteomes" id="UP000005801">
    <property type="component" value="Unassembled WGS sequence"/>
</dbReference>
<dbReference type="InterPro" id="IPR007197">
    <property type="entry name" value="rSAM"/>
</dbReference>
<dbReference type="PROSITE" id="PS51332">
    <property type="entry name" value="B12_BINDING"/>
    <property type="match status" value="1"/>
</dbReference>
<reference evidence="8 9" key="1">
    <citation type="submission" date="2007-06" db="EMBL/GenBank/DDBJ databases">
        <authorList>
            <person name="Shimkets L."/>
            <person name="Ferriera S."/>
            <person name="Johnson J."/>
            <person name="Kravitz S."/>
            <person name="Beeson K."/>
            <person name="Sutton G."/>
            <person name="Rogers Y.-H."/>
            <person name="Friedman R."/>
            <person name="Frazier M."/>
            <person name="Venter J.C."/>
        </authorList>
    </citation>
    <scope>NUCLEOTIDE SEQUENCE [LARGE SCALE GENOMIC DNA]</scope>
    <source>
        <strain evidence="8 9">SIR-1</strain>
    </source>
</reference>
<evidence type="ECO:0000256" key="2">
    <source>
        <dbReference type="ARBA" id="ARBA00022691"/>
    </source>
</evidence>
<dbReference type="eggNOG" id="COG1032">
    <property type="taxonomic scope" value="Bacteria"/>
</dbReference>
<name>A6G0V0_9BACT</name>
<dbReference type="Pfam" id="PF04055">
    <property type="entry name" value="Radical_SAM"/>
    <property type="match status" value="1"/>
</dbReference>
<dbReference type="AlphaFoldDB" id="A6G0V0"/>
<dbReference type="InterPro" id="IPR051198">
    <property type="entry name" value="BchE-like"/>
</dbReference>
<dbReference type="SFLD" id="SFLDS00029">
    <property type="entry name" value="Radical_SAM"/>
    <property type="match status" value="1"/>
</dbReference>
<evidence type="ECO:0000256" key="3">
    <source>
        <dbReference type="ARBA" id="ARBA00022723"/>
    </source>
</evidence>
<dbReference type="GO" id="GO:0046872">
    <property type="term" value="F:metal ion binding"/>
    <property type="evidence" value="ECO:0007669"/>
    <property type="project" value="UniProtKB-KW"/>
</dbReference>
<dbReference type="SUPFAM" id="SSF102114">
    <property type="entry name" value="Radical SAM enzymes"/>
    <property type="match status" value="1"/>
</dbReference>
<dbReference type="SFLD" id="SFLDG01082">
    <property type="entry name" value="B12-binding_domain_containing"/>
    <property type="match status" value="1"/>
</dbReference>
<evidence type="ECO:0000256" key="4">
    <source>
        <dbReference type="ARBA" id="ARBA00023004"/>
    </source>
</evidence>
<dbReference type="PROSITE" id="PS51918">
    <property type="entry name" value="RADICAL_SAM"/>
    <property type="match status" value="1"/>
</dbReference>
<keyword evidence="9" id="KW-1185">Reference proteome</keyword>
<comment type="caution">
    <text evidence="8">The sequence shown here is derived from an EMBL/GenBank/DDBJ whole genome shotgun (WGS) entry which is preliminary data.</text>
</comment>
<keyword evidence="2" id="KW-0949">S-adenosyl-L-methionine</keyword>
<dbReference type="GO" id="GO:0031419">
    <property type="term" value="F:cobalamin binding"/>
    <property type="evidence" value="ECO:0007669"/>
    <property type="project" value="InterPro"/>
</dbReference>
<dbReference type="STRING" id="391625.PPSIR1_41794"/>
<evidence type="ECO:0000313" key="9">
    <source>
        <dbReference type="Proteomes" id="UP000005801"/>
    </source>
</evidence>
<sequence length="410" mass="46335">MVMAANDPTINIDDLSTHILAQCDDERGEIDLAVGVYVWSEGLVGALLPSLRARGFRGRIILGGPQISYAAEGVERLYPDADVFVRGFAEAALVEVLSSTARKRIQGVVYRGGFDRGRQANINFDETPSPWLDGTFHIEPGSFVRWETQRGCPFRCSFCQHREAGQSVPRQRSESGRIGREIELFVERGVREIAVLDPVFNSGGPTGARRSTRLLRRFSDVGYRGRLSLQCRPEHVDDDFIDACAALDTCLEFGLQTTERREWKPIQRGNKLETVDATLSACRDKGVDHQVSLIFGLPEQTVESFERSLAWCLEREVPVIKAFPLMLLRGTELERTRSRWSLRETTTPMPIVCGSSTFDERDWLRMAQLSQALRMTERNHPRSIEGLRALARDLECDESRWNPTQDRHPA</sequence>
<evidence type="ECO:0000256" key="1">
    <source>
        <dbReference type="ARBA" id="ARBA00001966"/>
    </source>
</evidence>
<evidence type="ECO:0000259" key="7">
    <source>
        <dbReference type="PROSITE" id="PS51918"/>
    </source>
</evidence>
<dbReference type="GO" id="GO:0005829">
    <property type="term" value="C:cytosol"/>
    <property type="evidence" value="ECO:0007669"/>
    <property type="project" value="TreeGrafter"/>
</dbReference>
<dbReference type="InterPro" id="IPR006638">
    <property type="entry name" value="Elp3/MiaA/NifB-like_rSAM"/>
</dbReference>
<dbReference type="InterPro" id="IPR058240">
    <property type="entry name" value="rSAM_sf"/>
</dbReference>
<evidence type="ECO:0000313" key="8">
    <source>
        <dbReference type="EMBL" id="EDM80488.1"/>
    </source>
</evidence>
<feature type="domain" description="Radical SAM core" evidence="7">
    <location>
        <begin position="138"/>
        <end position="359"/>
    </location>
</feature>
<dbReference type="CDD" id="cd01335">
    <property type="entry name" value="Radical_SAM"/>
    <property type="match status" value="1"/>
</dbReference>
<dbReference type="Gene3D" id="3.80.30.20">
    <property type="entry name" value="tm_1862 like domain"/>
    <property type="match status" value="1"/>
</dbReference>
<dbReference type="EMBL" id="ABCS01000010">
    <property type="protein sequence ID" value="EDM80488.1"/>
    <property type="molecule type" value="Genomic_DNA"/>
</dbReference>
<gene>
    <name evidence="8" type="ORF">PPSIR1_41794</name>
</gene>
<keyword evidence="4" id="KW-0408">Iron</keyword>
<evidence type="ECO:0000256" key="5">
    <source>
        <dbReference type="ARBA" id="ARBA00023014"/>
    </source>
</evidence>
<protein>
    <submittedName>
        <fullName evidence="8">Radical SAM domain protein</fullName>
    </submittedName>
</protein>
<dbReference type="Gene3D" id="3.40.50.280">
    <property type="entry name" value="Cobalamin-binding domain"/>
    <property type="match status" value="1"/>
</dbReference>
<dbReference type="InterPro" id="IPR006158">
    <property type="entry name" value="Cobalamin-bd"/>
</dbReference>
<dbReference type="SMART" id="SM00729">
    <property type="entry name" value="Elp3"/>
    <property type="match status" value="1"/>
</dbReference>